<dbReference type="FunFam" id="2.160.10.10:FF:000007">
    <property type="entry name" value="Serine acetyltransferase"/>
    <property type="match status" value="1"/>
</dbReference>
<dbReference type="NCBIfam" id="TIGR01172">
    <property type="entry name" value="cysE"/>
    <property type="match status" value="1"/>
</dbReference>
<dbReference type="PANTHER" id="PTHR42811">
    <property type="entry name" value="SERINE ACETYLTRANSFERASE"/>
    <property type="match status" value="1"/>
</dbReference>
<keyword evidence="3" id="KW-0028">Amino-acid biosynthesis</keyword>
<dbReference type="InterPro" id="IPR042122">
    <property type="entry name" value="Ser_AcTrfase_N_sf"/>
</dbReference>
<protein>
    <recommendedName>
        <fullName evidence="2">serine O-acetyltransferase</fullName>
        <ecNumber evidence="2">2.3.1.30</ecNumber>
    </recommendedName>
</protein>
<dbReference type="InterPro" id="IPR005881">
    <property type="entry name" value="Ser_O-AcTrfase"/>
</dbReference>
<evidence type="ECO:0000256" key="1">
    <source>
        <dbReference type="ARBA" id="ARBA00007274"/>
    </source>
</evidence>
<dbReference type="InterPro" id="IPR018357">
    <property type="entry name" value="Hexapep_transf_CS"/>
</dbReference>
<comment type="catalytic activity">
    <reaction evidence="7">
        <text>L-serine + acetyl-CoA = O-acetyl-L-serine + CoA</text>
        <dbReference type="Rhea" id="RHEA:24560"/>
        <dbReference type="ChEBI" id="CHEBI:33384"/>
        <dbReference type="ChEBI" id="CHEBI:57287"/>
        <dbReference type="ChEBI" id="CHEBI:57288"/>
        <dbReference type="ChEBI" id="CHEBI:58340"/>
        <dbReference type="EC" id="2.3.1.30"/>
    </reaction>
</comment>
<dbReference type="AlphaFoldDB" id="A0A839SVQ7"/>
<feature type="region of interest" description="Disordered" evidence="8">
    <location>
        <begin position="233"/>
        <end position="260"/>
    </location>
</feature>
<proteinExistence type="inferred from homology"/>
<keyword evidence="10" id="KW-1185">Reference proteome</keyword>
<accession>A0A839SVQ7</accession>
<dbReference type="GO" id="GO:0006535">
    <property type="term" value="P:cysteine biosynthetic process from serine"/>
    <property type="evidence" value="ECO:0007669"/>
    <property type="project" value="InterPro"/>
</dbReference>
<dbReference type="InterPro" id="IPR053376">
    <property type="entry name" value="Serine_acetyltransferase"/>
</dbReference>
<dbReference type="InterPro" id="IPR011004">
    <property type="entry name" value="Trimer_LpxA-like_sf"/>
</dbReference>
<dbReference type="EC" id="2.3.1.30" evidence="2"/>
<keyword evidence="6 9" id="KW-0012">Acyltransferase</keyword>
<evidence type="ECO:0000256" key="2">
    <source>
        <dbReference type="ARBA" id="ARBA00013266"/>
    </source>
</evidence>
<evidence type="ECO:0000256" key="6">
    <source>
        <dbReference type="ARBA" id="ARBA00023315"/>
    </source>
</evidence>
<evidence type="ECO:0000256" key="8">
    <source>
        <dbReference type="SAM" id="MobiDB-lite"/>
    </source>
</evidence>
<reference evidence="9 10" key="1">
    <citation type="submission" date="2020-08" db="EMBL/GenBank/DDBJ databases">
        <title>Genomic Encyclopedia of Type Strains, Phase III (KMG-III): the genomes of soil and plant-associated and newly described type strains.</title>
        <authorList>
            <person name="Whitman W."/>
        </authorList>
    </citation>
    <scope>NUCLEOTIDE SEQUENCE [LARGE SCALE GENOMIC DNA]</scope>
    <source>
        <strain evidence="9 10">CECT 8803</strain>
    </source>
</reference>
<evidence type="ECO:0000256" key="4">
    <source>
        <dbReference type="ARBA" id="ARBA00022679"/>
    </source>
</evidence>
<dbReference type="RefSeq" id="WP_183415836.1">
    <property type="nucleotide sequence ID" value="NZ_JACHXA010000003.1"/>
</dbReference>
<evidence type="ECO:0000256" key="5">
    <source>
        <dbReference type="ARBA" id="ARBA00022737"/>
    </source>
</evidence>
<organism evidence="9 10">
    <name type="scientific">Limibacillus halophilus</name>
    <dbReference type="NCBI Taxonomy" id="1579333"/>
    <lineage>
        <taxon>Bacteria</taxon>
        <taxon>Pseudomonadati</taxon>
        <taxon>Pseudomonadota</taxon>
        <taxon>Alphaproteobacteria</taxon>
        <taxon>Rhodospirillales</taxon>
        <taxon>Rhodovibrionaceae</taxon>
        <taxon>Limibacillus</taxon>
    </lineage>
</organism>
<dbReference type="Gene3D" id="1.10.3130.10">
    <property type="entry name" value="serine acetyltransferase, domain 1"/>
    <property type="match status" value="1"/>
</dbReference>
<keyword evidence="5" id="KW-0677">Repeat</keyword>
<dbReference type="GO" id="GO:0005737">
    <property type="term" value="C:cytoplasm"/>
    <property type="evidence" value="ECO:0007669"/>
    <property type="project" value="InterPro"/>
</dbReference>
<sequence>MASKGFLKSLKEEIDSSLARDPAAKSALEVVLCYPGFQATMMYRLAHWFWERRLHLLGRWITAVARFLTGIEIHPGARIGRRFFIDHGMGVVIGETAEIGDDVTLYQGVTLGGVAPSVDSDAQRNQKRHPTLLNNVIVGSGAQVLGPVTVGNCARVGANAVVTKDVGNNVTVVGIPAKVVAQAGRSADPAPFVAYGTPVGDLPDPVARALEGLMDEVTRLRGRLDELENIVEEKGQNTTGTPAVGSPGEEHEATASGGKC</sequence>
<evidence type="ECO:0000256" key="3">
    <source>
        <dbReference type="ARBA" id="ARBA00022605"/>
    </source>
</evidence>
<comment type="caution">
    <text evidence="9">The sequence shown here is derived from an EMBL/GenBank/DDBJ whole genome shotgun (WGS) entry which is preliminary data.</text>
</comment>
<dbReference type="EMBL" id="JACHXA010000003">
    <property type="protein sequence ID" value="MBB3065023.1"/>
    <property type="molecule type" value="Genomic_DNA"/>
</dbReference>
<dbReference type="SUPFAM" id="SSF51161">
    <property type="entry name" value="Trimeric LpxA-like enzymes"/>
    <property type="match status" value="1"/>
</dbReference>
<dbReference type="NCBIfam" id="NF041874">
    <property type="entry name" value="EPS_EpsC"/>
    <property type="match status" value="1"/>
</dbReference>
<evidence type="ECO:0000256" key="7">
    <source>
        <dbReference type="ARBA" id="ARBA00049486"/>
    </source>
</evidence>
<evidence type="ECO:0000313" key="9">
    <source>
        <dbReference type="EMBL" id="MBB3065023.1"/>
    </source>
</evidence>
<evidence type="ECO:0000313" key="10">
    <source>
        <dbReference type="Proteomes" id="UP000581135"/>
    </source>
</evidence>
<name>A0A839SVQ7_9PROT</name>
<dbReference type="CDD" id="cd03354">
    <property type="entry name" value="LbH_SAT"/>
    <property type="match status" value="1"/>
</dbReference>
<dbReference type="GO" id="GO:0009001">
    <property type="term" value="F:serine O-acetyltransferase activity"/>
    <property type="evidence" value="ECO:0007669"/>
    <property type="project" value="UniProtKB-EC"/>
</dbReference>
<dbReference type="InterPro" id="IPR001451">
    <property type="entry name" value="Hexapep"/>
</dbReference>
<comment type="similarity">
    <text evidence="1">Belongs to the transferase hexapeptide repeat family.</text>
</comment>
<gene>
    <name evidence="9" type="ORF">FHR98_001302</name>
</gene>
<dbReference type="Gene3D" id="2.160.10.10">
    <property type="entry name" value="Hexapeptide repeat proteins"/>
    <property type="match status" value="1"/>
</dbReference>
<dbReference type="PROSITE" id="PS00101">
    <property type="entry name" value="HEXAPEP_TRANSFERASES"/>
    <property type="match status" value="1"/>
</dbReference>
<dbReference type="Pfam" id="PF00132">
    <property type="entry name" value="Hexapep"/>
    <property type="match status" value="1"/>
</dbReference>
<dbReference type="InterPro" id="IPR045304">
    <property type="entry name" value="LbH_SAT"/>
</dbReference>
<keyword evidence="4 9" id="KW-0808">Transferase</keyword>
<dbReference type="Proteomes" id="UP000581135">
    <property type="component" value="Unassembled WGS sequence"/>
</dbReference>